<evidence type="ECO:0000259" key="16">
    <source>
        <dbReference type="PROSITE" id="PS51918"/>
    </source>
</evidence>
<dbReference type="STRING" id="230819.A0A5C3LGC2"/>
<dbReference type="SMART" id="SM00729">
    <property type="entry name" value="Elp3"/>
    <property type="match status" value="1"/>
</dbReference>
<dbReference type="UniPathway" id="UPA00344"/>
<evidence type="ECO:0000256" key="4">
    <source>
        <dbReference type="ARBA" id="ARBA00008484"/>
    </source>
</evidence>
<dbReference type="Gene3D" id="3.30.70.640">
    <property type="entry name" value="Molybdopterin cofactor biosynthesis C (MoaC) domain"/>
    <property type="match status" value="1"/>
</dbReference>
<dbReference type="SFLD" id="SFLDG01067">
    <property type="entry name" value="SPASM/twitch_domain_containing"/>
    <property type="match status" value="1"/>
</dbReference>
<dbReference type="SUPFAM" id="SSF102114">
    <property type="entry name" value="Radical SAM enzymes"/>
    <property type="match status" value="1"/>
</dbReference>
<keyword evidence="14" id="KW-0456">Lyase</keyword>
<dbReference type="InterPro" id="IPR013785">
    <property type="entry name" value="Aldolase_TIM"/>
</dbReference>
<evidence type="ECO:0000256" key="3">
    <source>
        <dbReference type="ARBA" id="ARBA00005046"/>
    </source>
</evidence>
<evidence type="ECO:0000256" key="5">
    <source>
        <dbReference type="ARBA" id="ARBA00009862"/>
    </source>
</evidence>
<dbReference type="HAMAP" id="MF_01225_B">
    <property type="entry name" value="MoaA_B"/>
    <property type="match status" value="1"/>
</dbReference>
<dbReference type="InterPro" id="IPR050105">
    <property type="entry name" value="MoCo_biosynth_MoaA/MoaC"/>
</dbReference>
<dbReference type="PROSITE" id="PS51918">
    <property type="entry name" value="RADICAL_SAM"/>
    <property type="match status" value="1"/>
</dbReference>
<dbReference type="GO" id="GO:0061798">
    <property type="term" value="F:GTP 3',8'-cyclase activity"/>
    <property type="evidence" value="ECO:0007669"/>
    <property type="project" value="UniProtKB-EC"/>
</dbReference>
<organism evidence="17 18">
    <name type="scientific">Coprinopsis marcescibilis</name>
    <name type="common">Agaric fungus</name>
    <name type="synonym">Psathyrella marcescibilis</name>
    <dbReference type="NCBI Taxonomy" id="230819"/>
    <lineage>
        <taxon>Eukaryota</taxon>
        <taxon>Fungi</taxon>
        <taxon>Dikarya</taxon>
        <taxon>Basidiomycota</taxon>
        <taxon>Agaricomycotina</taxon>
        <taxon>Agaricomycetes</taxon>
        <taxon>Agaricomycetidae</taxon>
        <taxon>Agaricales</taxon>
        <taxon>Agaricineae</taxon>
        <taxon>Psathyrellaceae</taxon>
        <taxon>Coprinopsis</taxon>
    </lineage>
</organism>
<dbReference type="GO" id="GO:0051539">
    <property type="term" value="F:4 iron, 4 sulfur cluster binding"/>
    <property type="evidence" value="ECO:0007669"/>
    <property type="project" value="UniProtKB-KW"/>
</dbReference>
<dbReference type="Gene3D" id="3.20.20.70">
    <property type="entry name" value="Aldolase class I"/>
    <property type="match status" value="1"/>
</dbReference>
<evidence type="ECO:0000256" key="14">
    <source>
        <dbReference type="ARBA" id="ARBA00023239"/>
    </source>
</evidence>
<dbReference type="InterPro" id="IPR058240">
    <property type="entry name" value="rSAM_sf"/>
</dbReference>
<keyword evidence="10" id="KW-0408">Iron</keyword>
<dbReference type="Pfam" id="PF04055">
    <property type="entry name" value="Radical_SAM"/>
    <property type="match status" value="1"/>
</dbReference>
<dbReference type="GO" id="GO:0046872">
    <property type="term" value="F:metal ion binding"/>
    <property type="evidence" value="ECO:0007669"/>
    <property type="project" value="UniProtKB-KW"/>
</dbReference>
<dbReference type="NCBIfam" id="TIGR02666">
    <property type="entry name" value="moaA"/>
    <property type="match status" value="1"/>
</dbReference>
<comment type="pathway">
    <text evidence="3">Cofactor biosynthesis; molybdopterin biosynthesis.</text>
</comment>
<evidence type="ECO:0000256" key="9">
    <source>
        <dbReference type="ARBA" id="ARBA00022741"/>
    </source>
</evidence>
<evidence type="ECO:0000256" key="8">
    <source>
        <dbReference type="ARBA" id="ARBA00022723"/>
    </source>
</evidence>
<dbReference type="InterPro" id="IPR010505">
    <property type="entry name" value="MoaA_twitch"/>
</dbReference>
<reference evidence="17 18" key="1">
    <citation type="journal article" date="2019" name="Nat. Ecol. Evol.">
        <title>Megaphylogeny resolves global patterns of mushroom evolution.</title>
        <authorList>
            <person name="Varga T."/>
            <person name="Krizsan K."/>
            <person name="Foldi C."/>
            <person name="Dima B."/>
            <person name="Sanchez-Garcia M."/>
            <person name="Sanchez-Ramirez S."/>
            <person name="Szollosi G.J."/>
            <person name="Szarkandi J.G."/>
            <person name="Papp V."/>
            <person name="Albert L."/>
            <person name="Andreopoulos W."/>
            <person name="Angelini C."/>
            <person name="Antonin V."/>
            <person name="Barry K.W."/>
            <person name="Bougher N.L."/>
            <person name="Buchanan P."/>
            <person name="Buyck B."/>
            <person name="Bense V."/>
            <person name="Catcheside P."/>
            <person name="Chovatia M."/>
            <person name="Cooper J."/>
            <person name="Damon W."/>
            <person name="Desjardin D."/>
            <person name="Finy P."/>
            <person name="Geml J."/>
            <person name="Haridas S."/>
            <person name="Hughes K."/>
            <person name="Justo A."/>
            <person name="Karasinski D."/>
            <person name="Kautmanova I."/>
            <person name="Kiss B."/>
            <person name="Kocsube S."/>
            <person name="Kotiranta H."/>
            <person name="LaButti K.M."/>
            <person name="Lechner B.E."/>
            <person name="Liimatainen K."/>
            <person name="Lipzen A."/>
            <person name="Lukacs Z."/>
            <person name="Mihaltcheva S."/>
            <person name="Morgado L.N."/>
            <person name="Niskanen T."/>
            <person name="Noordeloos M.E."/>
            <person name="Ohm R.A."/>
            <person name="Ortiz-Santana B."/>
            <person name="Ovrebo C."/>
            <person name="Racz N."/>
            <person name="Riley R."/>
            <person name="Savchenko A."/>
            <person name="Shiryaev A."/>
            <person name="Soop K."/>
            <person name="Spirin V."/>
            <person name="Szebenyi C."/>
            <person name="Tomsovsky M."/>
            <person name="Tulloss R.E."/>
            <person name="Uehling J."/>
            <person name="Grigoriev I.V."/>
            <person name="Vagvolgyi C."/>
            <person name="Papp T."/>
            <person name="Martin F.M."/>
            <person name="Miettinen O."/>
            <person name="Hibbett D.S."/>
            <person name="Nagy L.G."/>
        </authorList>
    </citation>
    <scope>NUCLEOTIDE SEQUENCE [LARGE SCALE GENOMIC DNA]</scope>
    <source>
        <strain evidence="17 18">CBS 121175</strain>
    </source>
</reference>
<dbReference type="InterPro" id="IPR047594">
    <property type="entry name" value="MoaC_bact/euk"/>
</dbReference>
<dbReference type="SUPFAM" id="SSF55040">
    <property type="entry name" value="Molybdenum cofactor biosynthesis protein C, MoaC"/>
    <property type="match status" value="1"/>
</dbReference>
<comment type="catalytic activity">
    <reaction evidence="1">
        <text>(8S)-3',8-cyclo-7,8-dihydroguanosine 5'-triphosphate = cyclic pyranopterin phosphate + diphosphate</text>
        <dbReference type="Rhea" id="RHEA:49580"/>
        <dbReference type="ChEBI" id="CHEBI:33019"/>
        <dbReference type="ChEBI" id="CHEBI:59648"/>
        <dbReference type="ChEBI" id="CHEBI:131766"/>
        <dbReference type="EC" id="4.6.1.17"/>
    </reaction>
</comment>
<keyword evidence="9" id="KW-0547">Nucleotide-binding</keyword>
<dbReference type="GO" id="GO:0061799">
    <property type="term" value="F:cyclic pyranopterin monophosphate synthase activity"/>
    <property type="evidence" value="ECO:0007669"/>
    <property type="project" value="UniProtKB-EC"/>
</dbReference>
<dbReference type="InterPro" id="IPR013483">
    <property type="entry name" value="MoaA"/>
</dbReference>
<dbReference type="Pfam" id="PF06463">
    <property type="entry name" value="Mob_synth_C"/>
    <property type="match status" value="1"/>
</dbReference>
<evidence type="ECO:0000256" key="12">
    <source>
        <dbReference type="ARBA" id="ARBA00023134"/>
    </source>
</evidence>
<dbReference type="SFLD" id="SFLDS00029">
    <property type="entry name" value="Radical_SAM"/>
    <property type="match status" value="1"/>
</dbReference>
<dbReference type="CDD" id="cd01420">
    <property type="entry name" value="MoaC_PE"/>
    <property type="match status" value="1"/>
</dbReference>
<dbReference type="SFLD" id="SFLDG01383">
    <property type="entry name" value="cyclic_pyranopterin_phosphate"/>
    <property type="match status" value="1"/>
</dbReference>
<dbReference type="PROSITE" id="PS01305">
    <property type="entry name" value="MOAA_NIFB_PQQE"/>
    <property type="match status" value="1"/>
</dbReference>
<evidence type="ECO:0000256" key="13">
    <source>
        <dbReference type="ARBA" id="ARBA00023150"/>
    </source>
</evidence>
<dbReference type="CDD" id="cd21117">
    <property type="entry name" value="Twitch_MoaA"/>
    <property type="match status" value="1"/>
</dbReference>
<comment type="similarity">
    <text evidence="5">In the N-terminal section; belongs to the radical SAM superfamily. MoaA family.</text>
</comment>
<dbReference type="Pfam" id="PF01967">
    <property type="entry name" value="MoaC"/>
    <property type="match status" value="1"/>
</dbReference>
<evidence type="ECO:0000256" key="11">
    <source>
        <dbReference type="ARBA" id="ARBA00023014"/>
    </source>
</evidence>
<dbReference type="GO" id="GO:0005525">
    <property type="term" value="F:GTP binding"/>
    <property type="evidence" value="ECO:0007669"/>
    <property type="project" value="UniProtKB-KW"/>
</dbReference>
<dbReference type="InterPro" id="IPR000385">
    <property type="entry name" value="MoaA_NifB_PqqE_Fe-S-bd_CS"/>
</dbReference>
<comment type="cofactor">
    <cofactor evidence="2">
        <name>[4Fe-4S] cluster</name>
        <dbReference type="ChEBI" id="CHEBI:49883"/>
    </cofactor>
</comment>
<evidence type="ECO:0000313" key="18">
    <source>
        <dbReference type="Proteomes" id="UP000307440"/>
    </source>
</evidence>
<keyword evidence="18" id="KW-1185">Reference proteome</keyword>
<protein>
    <submittedName>
        <fullName evidence="17">Molybdenum cofactor biosynthesis prote</fullName>
    </submittedName>
</protein>
<keyword evidence="7" id="KW-0949">S-adenosyl-L-methionine</keyword>
<evidence type="ECO:0000256" key="7">
    <source>
        <dbReference type="ARBA" id="ARBA00022691"/>
    </source>
</evidence>
<evidence type="ECO:0000256" key="10">
    <source>
        <dbReference type="ARBA" id="ARBA00023004"/>
    </source>
</evidence>
<feature type="domain" description="Radical SAM core" evidence="16">
    <location>
        <begin position="55"/>
        <end position="279"/>
    </location>
</feature>
<name>A0A5C3LGC2_COPMA</name>
<evidence type="ECO:0000256" key="1">
    <source>
        <dbReference type="ARBA" id="ARBA00001637"/>
    </source>
</evidence>
<dbReference type="OrthoDB" id="429626at2759"/>
<sequence length="587" mass="64822">MNVLSRLQLTRVSSGAVGVRRLIPIGTAPNSSLSAKTRIAEVDAASPHPVFLVDTFKRRHDYLRISLTERCNLRCFYCMPGEGIQLSPPAHILTNDEILRLASIFIKNGVSKIRLTGGEPTIRKGIMDLIQRLNEMKLMGLQSIAMTSNGLVLHRHLPQLVENGLTHLNLSLDTLDPLKFELITRRRGHEAVMKTLDMALQSGLKSVKLNVVVIKGLNDSEVLDFVAMTEDKPISVRFIEFMPFTGNKWDSRKMVPSAELLNNIRVRHPTVVRALIEPNETARTWVIPGFKGSFGFISSMSDHFCSSCNRLRLTADGQIKVCLFDPNEVSLRDSMRRGATDEQLLNTISSALSNKKEKHAGMNDIDVVLNRPMILIGNFGIKIRKQRPLRRYFSTGPQLTHINKSGRANMVDVGSKQPTRRSATATGSIYTTALAYKLVTQGYPAEDRMDNPRAGIDAAQHKAMSKASRKGDVLVVSQIAAIMAAKQTSSLIPLCHPLSLSKIDVELMPRVERDKDGREKYIIQCTATVACEGKTGVEMEALTAVSAGLLTVWDMLKAVAGKEMEIGQIKVISKTGGVSGDFQRDTD</sequence>
<comment type="similarity">
    <text evidence="4">In the C-terminal section; belongs to the MoaC family.</text>
</comment>
<dbReference type="InterPro" id="IPR007197">
    <property type="entry name" value="rSAM"/>
</dbReference>
<dbReference type="EMBL" id="ML210146">
    <property type="protein sequence ID" value="TFK30946.1"/>
    <property type="molecule type" value="Genomic_DNA"/>
</dbReference>
<accession>A0A5C3LGC2</accession>
<keyword evidence="6" id="KW-0004">4Fe-4S</keyword>
<dbReference type="InterPro" id="IPR002820">
    <property type="entry name" value="Mopterin_CF_biosynth-C_dom"/>
</dbReference>
<keyword evidence="11" id="KW-0411">Iron-sulfur</keyword>
<dbReference type="InterPro" id="IPR036522">
    <property type="entry name" value="MoaC_sf"/>
</dbReference>
<dbReference type="CDD" id="cd01335">
    <property type="entry name" value="Radical_SAM"/>
    <property type="match status" value="1"/>
</dbReference>
<dbReference type="GO" id="GO:0006777">
    <property type="term" value="P:Mo-molybdopterin cofactor biosynthetic process"/>
    <property type="evidence" value="ECO:0007669"/>
    <property type="project" value="UniProtKB-KW"/>
</dbReference>
<keyword evidence="13" id="KW-0501">Molybdenum cofactor biosynthesis</keyword>
<dbReference type="InterPro" id="IPR040064">
    <property type="entry name" value="MoaA-like"/>
</dbReference>
<evidence type="ECO:0000256" key="6">
    <source>
        <dbReference type="ARBA" id="ARBA00022485"/>
    </source>
</evidence>
<comment type="catalytic activity">
    <reaction evidence="15">
        <text>GTP + AH2 + S-adenosyl-L-methionine = (8S)-3',8-cyclo-7,8-dihydroguanosine 5'-triphosphate + 5'-deoxyadenosine + L-methionine + A + H(+)</text>
        <dbReference type="Rhea" id="RHEA:49576"/>
        <dbReference type="ChEBI" id="CHEBI:13193"/>
        <dbReference type="ChEBI" id="CHEBI:15378"/>
        <dbReference type="ChEBI" id="CHEBI:17319"/>
        <dbReference type="ChEBI" id="CHEBI:17499"/>
        <dbReference type="ChEBI" id="CHEBI:37565"/>
        <dbReference type="ChEBI" id="CHEBI:57844"/>
        <dbReference type="ChEBI" id="CHEBI:59789"/>
        <dbReference type="ChEBI" id="CHEBI:131766"/>
        <dbReference type="EC" id="4.1.99.22"/>
    </reaction>
</comment>
<gene>
    <name evidence="17" type="ORF">FA15DRAFT_690535</name>
</gene>
<evidence type="ECO:0000313" key="17">
    <source>
        <dbReference type="EMBL" id="TFK30946.1"/>
    </source>
</evidence>
<dbReference type="InterPro" id="IPR006638">
    <property type="entry name" value="Elp3/MiaA/NifB-like_rSAM"/>
</dbReference>
<proteinExistence type="inferred from homology"/>
<keyword evidence="8" id="KW-0479">Metal-binding</keyword>
<keyword evidence="12" id="KW-0342">GTP-binding</keyword>
<dbReference type="AlphaFoldDB" id="A0A5C3LGC2"/>
<dbReference type="Proteomes" id="UP000307440">
    <property type="component" value="Unassembled WGS sequence"/>
</dbReference>
<dbReference type="SFLD" id="SFLDG01386">
    <property type="entry name" value="main_SPASM_domain-containing"/>
    <property type="match status" value="1"/>
</dbReference>
<evidence type="ECO:0000256" key="2">
    <source>
        <dbReference type="ARBA" id="ARBA00001966"/>
    </source>
</evidence>
<dbReference type="PANTHER" id="PTHR22960:SF0">
    <property type="entry name" value="MOLYBDENUM COFACTOR BIOSYNTHESIS PROTEIN 1"/>
    <property type="match status" value="1"/>
</dbReference>
<dbReference type="PANTHER" id="PTHR22960">
    <property type="entry name" value="MOLYBDOPTERIN COFACTOR SYNTHESIS PROTEIN A"/>
    <property type="match status" value="1"/>
</dbReference>
<evidence type="ECO:0000256" key="15">
    <source>
        <dbReference type="ARBA" id="ARBA00048697"/>
    </source>
</evidence>